<evidence type="ECO:0000313" key="1">
    <source>
        <dbReference type="EMBL" id="EGO56501.1"/>
    </source>
</evidence>
<organism evidence="1 2">
    <name type="scientific">Neurospora tetrasperma (strain FGSC 2508 / ATCC MYA-4615 / P0657)</name>
    <dbReference type="NCBI Taxonomy" id="510951"/>
    <lineage>
        <taxon>Eukaryota</taxon>
        <taxon>Fungi</taxon>
        <taxon>Dikarya</taxon>
        <taxon>Ascomycota</taxon>
        <taxon>Pezizomycotina</taxon>
        <taxon>Sordariomycetes</taxon>
        <taxon>Sordariomycetidae</taxon>
        <taxon>Sordariales</taxon>
        <taxon>Sordariaceae</taxon>
        <taxon>Neurospora</taxon>
    </lineage>
</organism>
<evidence type="ECO:0000313" key="2">
    <source>
        <dbReference type="Proteomes" id="UP000008065"/>
    </source>
</evidence>
<name>F8MQ71_NEUT8</name>
<dbReference type="AlphaFoldDB" id="F8MQ71"/>
<dbReference type="VEuPathDB" id="FungiDB:NEUTE1DRAFT_101780"/>
<proteinExistence type="predicted"/>
<sequence>MHDFVSFTPGRLPPSLHVSQVPNSSRPAAEPLGKISVLYSQEFLAMTGSDRSTVRKKIGCLFGDIFMPHRSIAAWQLEQQWLCEKIVLGGQSA</sequence>
<dbReference type="KEGG" id="nte:NEUTE1DRAFT101780"/>
<dbReference type="RefSeq" id="XP_009852094.1">
    <property type="nucleotide sequence ID" value="XM_009853792.1"/>
</dbReference>
<dbReference type="GeneID" id="20821812"/>
<gene>
    <name evidence="1" type="ORF">NEUTE1DRAFT_101780</name>
</gene>
<keyword evidence="2" id="KW-1185">Reference proteome</keyword>
<dbReference type="HOGENOM" id="CLU_2400220_0_0_1"/>
<accession>F8MQ71</accession>
<reference evidence="2" key="1">
    <citation type="journal article" date="2011" name="Genetics">
        <title>Massive changes in genome architecture accompany the transition to self-fertility in the filamentous fungus Neurospora tetrasperma.</title>
        <authorList>
            <person name="Ellison C.E."/>
            <person name="Stajich J.E."/>
            <person name="Jacobson D.J."/>
            <person name="Natvig D.O."/>
            <person name="Lapidus A."/>
            <person name="Foster B."/>
            <person name="Aerts A."/>
            <person name="Riley R."/>
            <person name="Lindquist E.A."/>
            <person name="Grigoriev I.V."/>
            <person name="Taylor J.W."/>
        </authorList>
    </citation>
    <scope>NUCLEOTIDE SEQUENCE [LARGE SCALE GENOMIC DNA]</scope>
    <source>
        <strain evidence="2">FGSC 2508 / P0657</strain>
    </source>
</reference>
<dbReference type="EMBL" id="GL891305">
    <property type="protein sequence ID" value="EGO56501.1"/>
    <property type="molecule type" value="Genomic_DNA"/>
</dbReference>
<dbReference type="Proteomes" id="UP000008065">
    <property type="component" value="Unassembled WGS sequence"/>
</dbReference>
<protein>
    <submittedName>
        <fullName evidence="1">Uncharacterized protein</fullName>
    </submittedName>
</protein>